<evidence type="ECO:0000313" key="2">
    <source>
        <dbReference type="Proteomes" id="UP000023152"/>
    </source>
</evidence>
<protein>
    <submittedName>
        <fullName evidence="1">Uncharacterized protein</fullName>
    </submittedName>
</protein>
<dbReference type="AlphaFoldDB" id="X6LAJ3"/>
<keyword evidence="2" id="KW-1185">Reference proteome</keyword>
<dbReference type="OrthoDB" id="6257037at2759"/>
<comment type="caution">
    <text evidence="1">The sequence shown here is derived from an EMBL/GenBank/DDBJ whole genome shotgun (WGS) entry which is preliminary data.</text>
</comment>
<name>X6LAJ3_RETFI</name>
<reference evidence="1 2" key="1">
    <citation type="journal article" date="2013" name="Curr. Biol.">
        <title>The Genome of the Foraminiferan Reticulomyxa filosa.</title>
        <authorList>
            <person name="Glockner G."/>
            <person name="Hulsmann N."/>
            <person name="Schleicher M."/>
            <person name="Noegel A.A."/>
            <person name="Eichinger L."/>
            <person name="Gallinger C."/>
            <person name="Pawlowski J."/>
            <person name="Sierra R."/>
            <person name="Euteneuer U."/>
            <person name="Pillet L."/>
            <person name="Moustafa A."/>
            <person name="Platzer M."/>
            <person name="Groth M."/>
            <person name="Szafranski K."/>
            <person name="Schliwa M."/>
        </authorList>
    </citation>
    <scope>NUCLEOTIDE SEQUENCE [LARGE SCALE GENOMIC DNA]</scope>
</reference>
<dbReference type="Proteomes" id="UP000023152">
    <property type="component" value="Unassembled WGS sequence"/>
</dbReference>
<evidence type="ECO:0000313" key="1">
    <source>
        <dbReference type="EMBL" id="ETN98558.1"/>
    </source>
</evidence>
<organism evidence="1 2">
    <name type="scientific">Reticulomyxa filosa</name>
    <dbReference type="NCBI Taxonomy" id="46433"/>
    <lineage>
        <taxon>Eukaryota</taxon>
        <taxon>Sar</taxon>
        <taxon>Rhizaria</taxon>
        <taxon>Retaria</taxon>
        <taxon>Foraminifera</taxon>
        <taxon>Monothalamids</taxon>
        <taxon>Reticulomyxidae</taxon>
        <taxon>Reticulomyxa</taxon>
    </lineage>
</organism>
<dbReference type="EMBL" id="ASPP01046422">
    <property type="protein sequence ID" value="ETN98558.1"/>
    <property type="molecule type" value="Genomic_DNA"/>
</dbReference>
<sequence length="423" mass="51033">MLSNGKWKDYEILFDYQHRTIMLLDENKLKIKLIQLGNPNKLYPECNIHIQFYNDLDVNDTHAKWACLIINQIIYQILYQLIKQNIQMNLSIVQFIYFKYNNCYTHKKKYKEFNSFYITWKDNEKRTHKEPLNPYSITFKQGIQHVKNQLQMREHFRFGMDELAFFKYNSDSCKLAISSKMNESDALLHDIYKHLPHYPITQIHWKIVYTCIVSYKYTISTEKINLQKSIPIQNTITLSNEKLNFNPLLYECDVHKVKIIQDAIDTKVNYGCQLRRLFYEVIKNDYLYDLVTIQYTNKKEKDKLCENIKQQIRFNEKNSEDELILNDKILTILNELKLLYHDDIHKQMGYPLQLHQICAILLYCSKACNVQFSYDQIKFRHHLWPYLDRYLWEAIMILHAHERIEESEMELYCGLKGSEIGEY</sequence>
<gene>
    <name evidence="1" type="ORF">RFI_38935</name>
</gene>
<proteinExistence type="predicted"/>
<accession>X6LAJ3</accession>